<evidence type="ECO:0000256" key="1">
    <source>
        <dbReference type="ARBA" id="ARBA00012513"/>
    </source>
</evidence>
<dbReference type="PANTHER" id="PTHR45637">
    <property type="entry name" value="FLIPPASE KINASE 1-RELATED"/>
    <property type="match status" value="1"/>
</dbReference>
<comment type="catalytic activity">
    <reaction evidence="7">
        <text>L-threonyl-[protein] + ATP = O-phospho-L-threonyl-[protein] + ADP + H(+)</text>
        <dbReference type="Rhea" id="RHEA:46608"/>
        <dbReference type="Rhea" id="RHEA-COMP:11060"/>
        <dbReference type="Rhea" id="RHEA-COMP:11605"/>
        <dbReference type="ChEBI" id="CHEBI:15378"/>
        <dbReference type="ChEBI" id="CHEBI:30013"/>
        <dbReference type="ChEBI" id="CHEBI:30616"/>
        <dbReference type="ChEBI" id="CHEBI:61977"/>
        <dbReference type="ChEBI" id="CHEBI:456216"/>
        <dbReference type="EC" id="2.7.11.1"/>
    </reaction>
</comment>
<keyword evidence="9" id="KW-0472">Membrane</keyword>
<evidence type="ECO:0000313" key="11">
    <source>
        <dbReference type="EMBL" id="MCI29099.1"/>
    </source>
</evidence>
<accession>A0A392QYQ0</accession>
<keyword evidence="4" id="KW-0547">Nucleotide-binding</keyword>
<feature type="transmembrane region" description="Helical" evidence="9">
    <location>
        <begin position="16"/>
        <end position="37"/>
    </location>
</feature>
<keyword evidence="5 11" id="KW-0418">Kinase</keyword>
<sequence length="91" mass="10319">MKAYNLYENNFTLCYLLFYVAEVLLALEYLLMLGILYRDLKPKNVSVREDGHIMLSDFDLSLRCSVSPTLVKSSNPIAETKSSGYCIQPAC</sequence>
<dbReference type="Gene3D" id="1.10.510.10">
    <property type="entry name" value="Transferase(Phosphotransferase) domain 1"/>
    <property type="match status" value="1"/>
</dbReference>
<feature type="domain" description="Protein kinase" evidence="10">
    <location>
        <begin position="1"/>
        <end position="91"/>
    </location>
</feature>
<feature type="non-terminal residue" evidence="11">
    <location>
        <position position="91"/>
    </location>
</feature>
<dbReference type="Proteomes" id="UP000265520">
    <property type="component" value="Unassembled WGS sequence"/>
</dbReference>
<keyword evidence="9" id="KW-0812">Transmembrane</keyword>
<dbReference type="InterPro" id="IPR011009">
    <property type="entry name" value="Kinase-like_dom_sf"/>
</dbReference>
<keyword evidence="6" id="KW-0067">ATP-binding</keyword>
<keyword evidence="9" id="KW-1133">Transmembrane helix</keyword>
<keyword evidence="12" id="KW-1185">Reference proteome</keyword>
<evidence type="ECO:0000256" key="9">
    <source>
        <dbReference type="SAM" id="Phobius"/>
    </source>
</evidence>
<protein>
    <recommendedName>
        <fullName evidence="1">non-specific serine/threonine protein kinase</fullName>
        <ecNumber evidence="1">2.7.11.1</ecNumber>
    </recommendedName>
</protein>
<keyword evidence="2" id="KW-0723">Serine/threonine-protein kinase</keyword>
<proteinExistence type="predicted"/>
<dbReference type="AlphaFoldDB" id="A0A392QYQ0"/>
<keyword evidence="3" id="KW-0808">Transferase</keyword>
<evidence type="ECO:0000256" key="6">
    <source>
        <dbReference type="ARBA" id="ARBA00022840"/>
    </source>
</evidence>
<evidence type="ECO:0000256" key="5">
    <source>
        <dbReference type="ARBA" id="ARBA00022777"/>
    </source>
</evidence>
<dbReference type="FunFam" id="1.10.510.10:FF:000294">
    <property type="entry name" value="Serine/threonine-protein kinase OXI1"/>
    <property type="match status" value="1"/>
</dbReference>
<comment type="caution">
    <text evidence="11">The sequence shown here is derived from an EMBL/GenBank/DDBJ whole genome shotgun (WGS) entry which is preliminary data.</text>
</comment>
<dbReference type="Pfam" id="PF00069">
    <property type="entry name" value="Pkinase"/>
    <property type="match status" value="1"/>
</dbReference>
<dbReference type="InterPro" id="IPR000719">
    <property type="entry name" value="Prot_kinase_dom"/>
</dbReference>
<evidence type="ECO:0000256" key="7">
    <source>
        <dbReference type="ARBA" id="ARBA00047899"/>
    </source>
</evidence>
<dbReference type="PROSITE" id="PS50011">
    <property type="entry name" value="PROTEIN_KINASE_DOM"/>
    <property type="match status" value="1"/>
</dbReference>
<dbReference type="EC" id="2.7.11.1" evidence="1"/>
<dbReference type="SUPFAM" id="SSF56112">
    <property type="entry name" value="Protein kinase-like (PK-like)"/>
    <property type="match status" value="1"/>
</dbReference>
<evidence type="ECO:0000259" key="10">
    <source>
        <dbReference type="PROSITE" id="PS50011"/>
    </source>
</evidence>
<evidence type="ECO:0000256" key="3">
    <source>
        <dbReference type="ARBA" id="ARBA00022679"/>
    </source>
</evidence>
<dbReference type="GO" id="GO:0005524">
    <property type="term" value="F:ATP binding"/>
    <property type="evidence" value="ECO:0007669"/>
    <property type="project" value="UniProtKB-KW"/>
</dbReference>
<evidence type="ECO:0000256" key="4">
    <source>
        <dbReference type="ARBA" id="ARBA00022741"/>
    </source>
</evidence>
<evidence type="ECO:0000313" key="12">
    <source>
        <dbReference type="Proteomes" id="UP000265520"/>
    </source>
</evidence>
<dbReference type="GO" id="GO:0004674">
    <property type="term" value="F:protein serine/threonine kinase activity"/>
    <property type="evidence" value="ECO:0007669"/>
    <property type="project" value="UniProtKB-KW"/>
</dbReference>
<reference evidence="11 12" key="1">
    <citation type="journal article" date="2018" name="Front. Plant Sci.">
        <title>Red Clover (Trifolium pratense) and Zigzag Clover (T. medium) - A Picture of Genomic Similarities and Differences.</title>
        <authorList>
            <person name="Dluhosova J."/>
            <person name="Istvanek J."/>
            <person name="Nedelnik J."/>
            <person name="Repkova J."/>
        </authorList>
    </citation>
    <scope>NUCLEOTIDE SEQUENCE [LARGE SCALE GENOMIC DNA]</scope>
    <source>
        <strain evidence="12">cv. 10/8</strain>
        <tissue evidence="11">Leaf</tissue>
    </source>
</reference>
<evidence type="ECO:0000256" key="2">
    <source>
        <dbReference type="ARBA" id="ARBA00022527"/>
    </source>
</evidence>
<comment type="catalytic activity">
    <reaction evidence="8">
        <text>L-seryl-[protein] + ATP = O-phospho-L-seryl-[protein] + ADP + H(+)</text>
        <dbReference type="Rhea" id="RHEA:17989"/>
        <dbReference type="Rhea" id="RHEA-COMP:9863"/>
        <dbReference type="Rhea" id="RHEA-COMP:11604"/>
        <dbReference type="ChEBI" id="CHEBI:15378"/>
        <dbReference type="ChEBI" id="CHEBI:29999"/>
        <dbReference type="ChEBI" id="CHEBI:30616"/>
        <dbReference type="ChEBI" id="CHEBI:83421"/>
        <dbReference type="ChEBI" id="CHEBI:456216"/>
        <dbReference type="EC" id="2.7.11.1"/>
    </reaction>
</comment>
<evidence type="ECO:0000256" key="8">
    <source>
        <dbReference type="ARBA" id="ARBA00048679"/>
    </source>
</evidence>
<name>A0A392QYQ0_9FABA</name>
<organism evidence="11 12">
    <name type="scientific">Trifolium medium</name>
    <dbReference type="NCBI Taxonomy" id="97028"/>
    <lineage>
        <taxon>Eukaryota</taxon>
        <taxon>Viridiplantae</taxon>
        <taxon>Streptophyta</taxon>
        <taxon>Embryophyta</taxon>
        <taxon>Tracheophyta</taxon>
        <taxon>Spermatophyta</taxon>
        <taxon>Magnoliopsida</taxon>
        <taxon>eudicotyledons</taxon>
        <taxon>Gunneridae</taxon>
        <taxon>Pentapetalae</taxon>
        <taxon>rosids</taxon>
        <taxon>fabids</taxon>
        <taxon>Fabales</taxon>
        <taxon>Fabaceae</taxon>
        <taxon>Papilionoideae</taxon>
        <taxon>50 kb inversion clade</taxon>
        <taxon>NPAAA clade</taxon>
        <taxon>Hologalegina</taxon>
        <taxon>IRL clade</taxon>
        <taxon>Trifolieae</taxon>
        <taxon>Trifolium</taxon>
    </lineage>
</organism>
<dbReference type="EMBL" id="LXQA010170299">
    <property type="protein sequence ID" value="MCI29099.1"/>
    <property type="molecule type" value="Genomic_DNA"/>
</dbReference>